<dbReference type="SUPFAM" id="SSF51735">
    <property type="entry name" value="NAD(P)-binding Rossmann-fold domains"/>
    <property type="match status" value="1"/>
</dbReference>
<dbReference type="Pfam" id="PF00107">
    <property type="entry name" value="ADH_zinc_N"/>
    <property type="match status" value="1"/>
</dbReference>
<keyword evidence="1" id="KW-0521">NADP</keyword>
<dbReference type="AlphaFoldDB" id="A0A4S2H277"/>
<keyword evidence="2" id="KW-0560">Oxidoreductase</keyword>
<dbReference type="InterPro" id="IPR013154">
    <property type="entry name" value="ADH-like_N"/>
</dbReference>
<dbReference type="InterPro" id="IPR011032">
    <property type="entry name" value="GroES-like_sf"/>
</dbReference>
<dbReference type="InterPro" id="IPR020843">
    <property type="entry name" value="ER"/>
</dbReference>
<reference evidence="4 5" key="1">
    <citation type="journal article" date="2017" name="Int. J. Syst. Evol. Microbiol.">
        <title>Marinicauda algicola sp. nov., isolated from a marine red alga Rhodosorus marinus.</title>
        <authorList>
            <person name="Jeong S.E."/>
            <person name="Jeon S.H."/>
            <person name="Chun B.H."/>
            <person name="Kim D.W."/>
            <person name="Jeon C.O."/>
        </authorList>
    </citation>
    <scope>NUCLEOTIDE SEQUENCE [LARGE SCALE GENOMIC DNA]</scope>
    <source>
        <strain evidence="4 5">JCM 31718</strain>
    </source>
</reference>
<dbReference type="PANTHER" id="PTHR48106:SF8">
    <property type="entry name" value="OS02G0805600 PROTEIN"/>
    <property type="match status" value="1"/>
</dbReference>
<dbReference type="GO" id="GO:0070402">
    <property type="term" value="F:NADPH binding"/>
    <property type="evidence" value="ECO:0007669"/>
    <property type="project" value="TreeGrafter"/>
</dbReference>
<evidence type="ECO:0000259" key="3">
    <source>
        <dbReference type="SMART" id="SM00829"/>
    </source>
</evidence>
<evidence type="ECO:0000313" key="5">
    <source>
        <dbReference type="Proteomes" id="UP000308054"/>
    </source>
</evidence>
<dbReference type="GO" id="GO:0016651">
    <property type="term" value="F:oxidoreductase activity, acting on NAD(P)H"/>
    <property type="evidence" value="ECO:0007669"/>
    <property type="project" value="TreeGrafter"/>
</dbReference>
<organism evidence="4 5">
    <name type="scientific">Marinicauda algicola</name>
    <dbReference type="NCBI Taxonomy" id="2029849"/>
    <lineage>
        <taxon>Bacteria</taxon>
        <taxon>Pseudomonadati</taxon>
        <taxon>Pseudomonadota</taxon>
        <taxon>Alphaproteobacteria</taxon>
        <taxon>Maricaulales</taxon>
        <taxon>Maricaulaceae</taxon>
        <taxon>Marinicauda</taxon>
    </lineage>
</organism>
<dbReference type="Pfam" id="PF08240">
    <property type="entry name" value="ADH_N"/>
    <property type="match status" value="1"/>
</dbReference>
<name>A0A4S2H277_9PROT</name>
<dbReference type="Gene3D" id="3.90.180.10">
    <property type="entry name" value="Medium-chain alcohol dehydrogenases, catalytic domain"/>
    <property type="match status" value="1"/>
</dbReference>
<dbReference type="InterPro" id="IPR013149">
    <property type="entry name" value="ADH-like_C"/>
</dbReference>
<dbReference type="CDD" id="cd05276">
    <property type="entry name" value="p53_inducible_oxidoreductase"/>
    <property type="match status" value="1"/>
</dbReference>
<dbReference type="RefSeq" id="WP_135995812.1">
    <property type="nucleotide sequence ID" value="NZ_CP071057.1"/>
</dbReference>
<dbReference type="SUPFAM" id="SSF50129">
    <property type="entry name" value="GroES-like"/>
    <property type="match status" value="1"/>
</dbReference>
<dbReference type="OrthoDB" id="9780520at2"/>
<dbReference type="EMBL" id="SRXW01000002">
    <property type="protein sequence ID" value="TGY89272.1"/>
    <property type="molecule type" value="Genomic_DNA"/>
</dbReference>
<dbReference type="Gene3D" id="3.40.50.720">
    <property type="entry name" value="NAD(P)-binding Rossmann-like Domain"/>
    <property type="match status" value="1"/>
</dbReference>
<evidence type="ECO:0000256" key="2">
    <source>
        <dbReference type="ARBA" id="ARBA00023002"/>
    </source>
</evidence>
<dbReference type="InterPro" id="IPR036291">
    <property type="entry name" value="NAD(P)-bd_dom_sf"/>
</dbReference>
<accession>A0A4S2H277</accession>
<protein>
    <submittedName>
        <fullName evidence="4">NAD(P)H-quinone oxidoreductase</fullName>
    </submittedName>
</protein>
<feature type="domain" description="Enoyl reductase (ER)" evidence="3">
    <location>
        <begin position="16"/>
        <end position="326"/>
    </location>
</feature>
<evidence type="ECO:0000313" key="4">
    <source>
        <dbReference type="EMBL" id="TGY89272.1"/>
    </source>
</evidence>
<dbReference type="PANTHER" id="PTHR48106">
    <property type="entry name" value="QUINONE OXIDOREDUCTASE PIG3-RELATED"/>
    <property type="match status" value="1"/>
</dbReference>
<dbReference type="SMART" id="SM00829">
    <property type="entry name" value="PKS_ER"/>
    <property type="match status" value="1"/>
</dbReference>
<proteinExistence type="predicted"/>
<gene>
    <name evidence="4" type="ORF">E5163_09140</name>
</gene>
<dbReference type="InterPro" id="IPR014189">
    <property type="entry name" value="Quinone_OxRdtase_PIG3"/>
</dbReference>
<keyword evidence="5" id="KW-1185">Reference proteome</keyword>
<dbReference type="Proteomes" id="UP000308054">
    <property type="component" value="Unassembled WGS sequence"/>
</dbReference>
<sequence length="328" mass="34957">MSHSRKTRIVTAPEPGGPEALRIEERTLEPPGEGEVLIEVAAAGVNRPDVFERMGLYPPPKDAPEGLGLEVSGHVLELGKGVEGIRQGDAVVALVAGGGYADIARARAETVLPAPKGISLEHAAGLPETVFTVWTNVFGRAGLKPGERFLVHGGASGIGTTAIQMARAHGAHVTATAGSEGKCRLCSELGADTALNYRTEDWPARVRDAGGADVILDMVGGDYVQKNLSCLNVEGRIVMIAFLKGSRVEVDLMGLMLKRQTITGSTLRARRIEDKRVIAQAVHDRVWPWIEAGRLKPQIDTVFDLDAVAQAHARMDAMAHAGKILLRP</sequence>
<comment type="caution">
    <text evidence="4">The sequence shown here is derived from an EMBL/GenBank/DDBJ whole genome shotgun (WGS) entry which is preliminary data.</text>
</comment>
<evidence type="ECO:0000256" key="1">
    <source>
        <dbReference type="ARBA" id="ARBA00022857"/>
    </source>
</evidence>
<dbReference type="NCBIfam" id="TIGR02824">
    <property type="entry name" value="quinone_pig3"/>
    <property type="match status" value="1"/>
</dbReference>